<dbReference type="PANTHER" id="PTHR43732">
    <property type="entry name" value="RIBOSE 5-PHOSPHATE ISOMERASE-RELATED"/>
    <property type="match status" value="1"/>
</dbReference>
<dbReference type="InterPro" id="IPR004785">
    <property type="entry name" value="RpiB"/>
</dbReference>
<dbReference type="Pfam" id="PF02502">
    <property type="entry name" value="LacAB_rpiB"/>
    <property type="match status" value="1"/>
</dbReference>
<dbReference type="InterPro" id="IPR051812">
    <property type="entry name" value="SPI_LacAB/RpiB"/>
</dbReference>
<dbReference type="GO" id="GO:0005975">
    <property type="term" value="P:carbohydrate metabolic process"/>
    <property type="evidence" value="ECO:0007669"/>
    <property type="project" value="InterPro"/>
</dbReference>
<evidence type="ECO:0000256" key="3">
    <source>
        <dbReference type="PIRSR" id="PIRSR005384-1"/>
    </source>
</evidence>
<name>D9TTE7_THETC</name>
<organism evidence="4 5">
    <name type="scientific">Thermoanaerobacterium thermosaccharolyticum (strain ATCC 7956 / DSM 571 / NCIMB 9385 / NCA 3814 / NCTC 13789 / WDCM 00135 / 2032)</name>
    <name type="common">Clostridium thermosaccharolyticum</name>
    <dbReference type="NCBI Taxonomy" id="580327"/>
    <lineage>
        <taxon>Bacteria</taxon>
        <taxon>Bacillati</taxon>
        <taxon>Bacillota</taxon>
        <taxon>Clostridia</taxon>
        <taxon>Thermoanaerobacterales</taxon>
        <taxon>Thermoanaerobacteraceae</taxon>
        <taxon>Thermoanaerobacterium</taxon>
    </lineage>
</organism>
<protein>
    <submittedName>
        <fullName evidence="4">Sugar-phosphate isomerase, RpiB/LacA/LacB family</fullName>
        <ecNumber evidence="4">5.3.1.6</ecNumber>
    </submittedName>
</protein>
<keyword evidence="2 4" id="KW-0413">Isomerase</keyword>
<evidence type="ECO:0000256" key="2">
    <source>
        <dbReference type="ARBA" id="ARBA00023235"/>
    </source>
</evidence>
<dbReference type="KEGG" id="ttm:Tthe_2464"/>
<accession>D9TTE7</accession>
<dbReference type="NCBIfam" id="TIGR00689">
    <property type="entry name" value="rpiB_lacA_lacB"/>
    <property type="match status" value="1"/>
</dbReference>
<dbReference type="HOGENOM" id="CLU_091396_4_1_9"/>
<dbReference type="SUPFAM" id="SSF89623">
    <property type="entry name" value="Ribose/Galactose isomerase RpiB/AlsB"/>
    <property type="match status" value="1"/>
</dbReference>
<dbReference type="eggNOG" id="COG0698">
    <property type="taxonomic scope" value="Bacteria"/>
</dbReference>
<comment type="similarity">
    <text evidence="1">Belongs to the LacAB/RpiB family.</text>
</comment>
<dbReference type="PIRSF" id="PIRSF005384">
    <property type="entry name" value="RpiB_LacA_B"/>
    <property type="match status" value="1"/>
</dbReference>
<dbReference type="AlphaFoldDB" id="D9TTE7"/>
<dbReference type="GeneID" id="93865266"/>
<dbReference type="Gene3D" id="3.40.1400.10">
    <property type="entry name" value="Sugar-phosphate isomerase, RpiB/LacA/LacB"/>
    <property type="match status" value="1"/>
</dbReference>
<reference evidence="4 5" key="1">
    <citation type="submission" date="2010-08" db="EMBL/GenBank/DDBJ databases">
        <title>Complete sequence of Thermoanaerobacterium thermosaccharolyticum DSM 571.</title>
        <authorList>
            <consortium name="US DOE Joint Genome Institute"/>
            <person name="Lucas S."/>
            <person name="Copeland A."/>
            <person name="Lapidus A."/>
            <person name="Cheng J.-F."/>
            <person name="Bruce D."/>
            <person name="Goodwin L."/>
            <person name="Pitluck S."/>
            <person name="Teshima H."/>
            <person name="Detter J.C."/>
            <person name="Han C."/>
            <person name="Tapia R."/>
            <person name="Land M."/>
            <person name="Hauser L."/>
            <person name="Chang Y.-J."/>
            <person name="Jeffries C."/>
            <person name="Kyrpides N."/>
            <person name="Ivanova N."/>
            <person name="Mikhailova N."/>
            <person name="Hemme C.L."/>
            <person name="Woyke T."/>
        </authorList>
    </citation>
    <scope>NUCLEOTIDE SEQUENCE [LARGE SCALE GENOMIC DNA]</scope>
    <source>
        <strain evidence="5">ATCC 7956 / DSM 571 / NCIMB 9385 / NCA 3814 / NCTC 13789 / WDCM 00135 / 2032</strain>
    </source>
</reference>
<feature type="active site" description="Proton acceptor" evidence="3">
    <location>
        <position position="64"/>
    </location>
</feature>
<dbReference type="NCBIfam" id="NF004051">
    <property type="entry name" value="PRK05571.1"/>
    <property type="match status" value="1"/>
</dbReference>
<evidence type="ECO:0000313" key="4">
    <source>
        <dbReference type="EMBL" id="ADL69923.1"/>
    </source>
</evidence>
<dbReference type="Proteomes" id="UP000001626">
    <property type="component" value="Chromosome"/>
</dbReference>
<dbReference type="STRING" id="580327.Tthe_2464"/>
<sequence length="152" mass="16786">MIAIGSDHAGFELKEIIKEYLDQRGIEYKDFGTFDKTPTDTADIAQPVAEAVANNECERGILICGTGIGMSIAANKVPKIRAALVENVFSAKSSREHNNANIICLGARVIGSGLALMIIDTWLNTEFKGEDKRIRRINKITNIERKYCNITK</sequence>
<dbReference type="PANTHER" id="PTHR43732:SF1">
    <property type="entry name" value="RIBOSE 5-PHOSPHATE ISOMERASE"/>
    <property type="match status" value="1"/>
</dbReference>
<gene>
    <name evidence="4" type="ordered locus">Tthe_2464</name>
</gene>
<dbReference type="InterPro" id="IPR003500">
    <property type="entry name" value="RpiB_LacA_LacB"/>
</dbReference>
<keyword evidence="5" id="KW-1185">Reference proteome</keyword>
<dbReference type="RefSeq" id="WP_013298880.1">
    <property type="nucleotide sequence ID" value="NC_014410.1"/>
</dbReference>
<dbReference type="NCBIfam" id="TIGR01120">
    <property type="entry name" value="rpiB"/>
    <property type="match status" value="1"/>
</dbReference>
<feature type="active site" description="Proton donor" evidence="3">
    <location>
        <position position="97"/>
    </location>
</feature>
<proteinExistence type="inferred from homology"/>
<dbReference type="EC" id="5.3.1.6" evidence="4"/>
<evidence type="ECO:0000313" key="5">
    <source>
        <dbReference type="Proteomes" id="UP000001626"/>
    </source>
</evidence>
<dbReference type="OrthoDB" id="1778624at2"/>
<evidence type="ECO:0000256" key="1">
    <source>
        <dbReference type="ARBA" id="ARBA00008754"/>
    </source>
</evidence>
<dbReference type="InterPro" id="IPR036569">
    <property type="entry name" value="RpiB_LacA_LacB_sf"/>
</dbReference>
<dbReference type="EMBL" id="CP002171">
    <property type="protein sequence ID" value="ADL69923.1"/>
    <property type="molecule type" value="Genomic_DNA"/>
</dbReference>
<dbReference type="GO" id="GO:0004751">
    <property type="term" value="F:ribose-5-phosphate isomerase activity"/>
    <property type="evidence" value="ECO:0007669"/>
    <property type="project" value="UniProtKB-EC"/>
</dbReference>